<gene>
    <name evidence="3" type="ORF">GCM10007049_24700</name>
</gene>
<feature type="domain" description="Methyltransferase" evidence="2">
    <location>
        <begin position="45"/>
        <end position="135"/>
    </location>
</feature>
<dbReference type="Pfam" id="PF13649">
    <property type="entry name" value="Methyltransf_25"/>
    <property type="match status" value="1"/>
</dbReference>
<dbReference type="AlphaFoldDB" id="A0A918Q213"/>
<name>A0A918Q213_9BACT</name>
<dbReference type="Gene3D" id="3.40.50.150">
    <property type="entry name" value="Vaccinia Virus protein VP39"/>
    <property type="match status" value="1"/>
</dbReference>
<sequence>MEENDKYISYYDQFSTDPKKKEISTLHSHVLDKLVAEGLKSNHKVLEGGSGLGELSNLIAQKVKNGLTLGVDINENNVSKATKLWEKQKNLHFVKAELKAFESQGETYDYFVLSEIIQQVTTDKHLALFEAVRRHSHEDTVIFINLPTPPFAEWKAENDPESLQFVESTINLSGLIESLAANDFYLQKVVPYSVFYEEADYQYFIFKPIKRLESPALKRKWALSKDKISINPLNLL</sequence>
<evidence type="ECO:0000313" key="4">
    <source>
        <dbReference type="Proteomes" id="UP000619457"/>
    </source>
</evidence>
<organism evidence="3 4">
    <name type="scientific">Echinicola pacifica</name>
    <dbReference type="NCBI Taxonomy" id="346377"/>
    <lineage>
        <taxon>Bacteria</taxon>
        <taxon>Pseudomonadati</taxon>
        <taxon>Bacteroidota</taxon>
        <taxon>Cytophagia</taxon>
        <taxon>Cytophagales</taxon>
        <taxon>Cyclobacteriaceae</taxon>
        <taxon>Echinicola</taxon>
    </lineage>
</organism>
<proteinExistence type="predicted"/>
<dbReference type="SUPFAM" id="SSF53335">
    <property type="entry name" value="S-adenosyl-L-methionine-dependent methyltransferases"/>
    <property type="match status" value="1"/>
</dbReference>
<reference evidence="3" key="1">
    <citation type="journal article" date="2014" name="Int. J. Syst. Evol. Microbiol.">
        <title>Complete genome sequence of Corynebacterium casei LMG S-19264T (=DSM 44701T), isolated from a smear-ripened cheese.</title>
        <authorList>
            <consortium name="US DOE Joint Genome Institute (JGI-PGF)"/>
            <person name="Walter F."/>
            <person name="Albersmeier A."/>
            <person name="Kalinowski J."/>
            <person name="Ruckert C."/>
        </authorList>
    </citation>
    <scope>NUCLEOTIDE SEQUENCE</scope>
    <source>
        <strain evidence="3">KCTC 12368</strain>
    </source>
</reference>
<evidence type="ECO:0000259" key="2">
    <source>
        <dbReference type="Pfam" id="PF13649"/>
    </source>
</evidence>
<evidence type="ECO:0000256" key="1">
    <source>
        <dbReference type="ARBA" id="ARBA00022679"/>
    </source>
</evidence>
<protein>
    <recommendedName>
        <fullName evidence="2">Methyltransferase domain-containing protein</fullName>
    </recommendedName>
</protein>
<comment type="caution">
    <text evidence="3">The sequence shown here is derived from an EMBL/GenBank/DDBJ whole genome shotgun (WGS) entry which is preliminary data.</text>
</comment>
<reference evidence="3" key="2">
    <citation type="submission" date="2020-09" db="EMBL/GenBank/DDBJ databases">
        <authorList>
            <person name="Sun Q."/>
            <person name="Kim S."/>
        </authorList>
    </citation>
    <scope>NUCLEOTIDE SEQUENCE</scope>
    <source>
        <strain evidence="3">KCTC 12368</strain>
    </source>
</reference>
<accession>A0A918Q213</accession>
<keyword evidence="1" id="KW-0808">Transferase</keyword>
<dbReference type="PANTHER" id="PTHR43861">
    <property type="entry name" value="TRANS-ACONITATE 2-METHYLTRANSFERASE-RELATED"/>
    <property type="match status" value="1"/>
</dbReference>
<dbReference type="InterPro" id="IPR041698">
    <property type="entry name" value="Methyltransf_25"/>
</dbReference>
<dbReference type="RefSeq" id="WP_018474670.1">
    <property type="nucleotide sequence ID" value="NZ_BMWX01000004.1"/>
</dbReference>
<dbReference type="EMBL" id="BMWX01000004">
    <property type="protein sequence ID" value="GGZ30841.1"/>
    <property type="molecule type" value="Genomic_DNA"/>
</dbReference>
<dbReference type="InterPro" id="IPR029063">
    <property type="entry name" value="SAM-dependent_MTases_sf"/>
</dbReference>
<evidence type="ECO:0000313" key="3">
    <source>
        <dbReference type="EMBL" id="GGZ30841.1"/>
    </source>
</evidence>
<keyword evidence="4" id="KW-1185">Reference proteome</keyword>
<dbReference type="Proteomes" id="UP000619457">
    <property type="component" value="Unassembled WGS sequence"/>
</dbReference>